<proteinExistence type="inferred from homology"/>
<dbReference type="AlphaFoldDB" id="A0AAQ3WN08"/>
<evidence type="ECO:0000256" key="12">
    <source>
        <dbReference type="SAM" id="Coils"/>
    </source>
</evidence>
<evidence type="ECO:0000256" key="11">
    <source>
        <dbReference type="ARBA" id="ARBA00047906"/>
    </source>
</evidence>
<dbReference type="CDD" id="cd07989">
    <property type="entry name" value="LPLAT_AGPAT-like"/>
    <property type="match status" value="1"/>
</dbReference>
<keyword evidence="4" id="KW-1000">Mitochondrion outer membrane</keyword>
<feature type="region of interest" description="Disordered" evidence="13">
    <location>
        <begin position="1"/>
        <end position="39"/>
    </location>
</feature>
<evidence type="ECO:0000256" key="3">
    <source>
        <dbReference type="ARBA" id="ARBA00022679"/>
    </source>
</evidence>
<dbReference type="PANTHER" id="PTHR12497">
    <property type="entry name" value="TAZ PROTEIN TAFAZZIN"/>
    <property type="match status" value="1"/>
</dbReference>
<evidence type="ECO:0000256" key="5">
    <source>
        <dbReference type="ARBA" id="ARBA00022792"/>
    </source>
</evidence>
<evidence type="ECO:0000313" key="16">
    <source>
        <dbReference type="Proteomes" id="UP001341281"/>
    </source>
</evidence>
<feature type="region of interest" description="Disordered" evidence="13">
    <location>
        <begin position="104"/>
        <end position="129"/>
    </location>
</feature>
<feature type="region of interest" description="Disordered" evidence="13">
    <location>
        <begin position="428"/>
        <end position="449"/>
    </location>
</feature>
<keyword evidence="8" id="KW-0472">Membrane</keyword>
<dbReference type="Proteomes" id="UP001341281">
    <property type="component" value="Chromosome 04"/>
</dbReference>
<accession>A0AAQ3WN08</accession>
<name>A0AAQ3WN08_PASNO</name>
<keyword evidence="6" id="KW-0443">Lipid metabolism</keyword>
<evidence type="ECO:0000256" key="9">
    <source>
        <dbReference type="ARBA" id="ARBA00023315"/>
    </source>
</evidence>
<comment type="similarity">
    <text evidence="2">Belongs to the taffazin family.</text>
</comment>
<reference evidence="15 16" key="1">
    <citation type="submission" date="2024-02" db="EMBL/GenBank/DDBJ databases">
        <title>High-quality chromosome-scale genome assembly of Pensacola bahiagrass (Paspalum notatum Flugge var. saurae).</title>
        <authorList>
            <person name="Vega J.M."/>
            <person name="Podio M."/>
            <person name="Orjuela J."/>
            <person name="Siena L.A."/>
            <person name="Pessino S.C."/>
            <person name="Combes M.C."/>
            <person name="Mariac C."/>
            <person name="Albertini E."/>
            <person name="Pupilli F."/>
            <person name="Ortiz J.P.A."/>
            <person name="Leblanc O."/>
        </authorList>
    </citation>
    <scope>NUCLEOTIDE SEQUENCE [LARGE SCALE GENOMIC DNA]</scope>
    <source>
        <strain evidence="15">R1</strain>
        <tissue evidence="15">Leaf</tissue>
    </source>
</reference>
<feature type="domain" description="Phospholipid/glycerol acyltransferase" evidence="14">
    <location>
        <begin position="198"/>
        <end position="325"/>
    </location>
</feature>
<evidence type="ECO:0000256" key="2">
    <source>
        <dbReference type="ARBA" id="ARBA00010524"/>
    </source>
</evidence>
<evidence type="ECO:0000256" key="1">
    <source>
        <dbReference type="ARBA" id="ARBA00004137"/>
    </source>
</evidence>
<evidence type="ECO:0000313" key="15">
    <source>
        <dbReference type="EMBL" id="WVZ67558.1"/>
    </source>
</evidence>
<evidence type="ECO:0000256" key="8">
    <source>
        <dbReference type="ARBA" id="ARBA00023136"/>
    </source>
</evidence>
<evidence type="ECO:0000259" key="14">
    <source>
        <dbReference type="SMART" id="SM00563"/>
    </source>
</evidence>
<evidence type="ECO:0000256" key="4">
    <source>
        <dbReference type="ARBA" id="ARBA00022787"/>
    </source>
</evidence>
<dbReference type="InterPro" id="IPR002123">
    <property type="entry name" value="Plipid/glycerol_acylTrfase"/>
</dbReference>
<keyword evidence="5" id="KW-0999">Mitochondrion inner membrane</keyword>
<evidence type="ECO:0000256" key="6">
    <source>
        <dbReference type="ARBA" id="ARBA00023098"/>
    </source>
</evidence>
<comment type="subcellular location">
    <subcellularLocation>
        <location evidence="1">Mitochondrion inner membrane</location>
        <topology evidence="1">Peripheral membrane protein</topology>
        <orientation evidence="1">Intermembrane side</orientation>
    </subcellularLocation>
    <subcellularLocation>
        <location evidence="10">Mitochondrion outer membrane</location>
        <topology evidence="10">Peripheral membrane protein</topology>
        <orientation evidence="10">Intermembrane side</orientation>
    </subcellularLocation>
</comment>
<dbReference type="GO" id="GO:0005741">
    <property type="term" value="C:mitochondrial outer membrane"/>
    <property type="evidence" value="ECO:0007669"/>
    <property type="project" value="UniProtKB-SubCell"/>
</dbReference>
<feature type="compositionally biased region" description="Low complexity" evidence="13">
    <location>
        <begin position="112"/>
        <end position="129"/>
    </location>
</feature>
<comment type="catalytic activity">
    <reaction evidence="11">
        <text>1'-[1,2-diacyl-sn-glycero-3-phospho],3'-[1-acyl-sn-glycero-3-phospho]-glycerol + a 1,2-diacyl-sn-glycero-3-phosphocholine = a cardiolipin + a 1-acyl-sn-glycero-3-phosphocholine</text>
        <dbReference type="Rhea" id="RHEA:33731"/>
        <dbReference type="ChEBI" id="CHEBI:57643"/>
        <dbReference type="ChEBI" id="CHEBI:58168"/>
        <dbReference type="ChEBI" id="CHEBI:62237"/>
        <dbReference type="ChEBI" id="CHEBI:64743"/>
    </reaction>
    <physiologicalReaction direction="left-to-right" evidence="11">
        <dbReference type="Rhea" id="RHEA:33732"/>
    </physiologicalReaction>
    <physiologicalReaction direction="right-to-left" evidence="11">
        <dbReference type="Rhea" id="RHEA:33733"/>
    </physiologicalReaction>
</comment>
<dbReference type="SMART" id="SM00563">
    <property type="entry name" value="PlsC"/>
    <property type="match status" value="1"/>
</dbReference>
<dbReference type="SUPFAM" id="SSF69593">
    <property type="entry name" value="Glycerol-3-phosphate (1)-acyltransferase"/>
    <property type="match status" value="1"/>
</dbReference>
<keyword evidence="12" id="KW-0175">Coiled coil</keyword>
<sequence>MRQQSQARKKTFLLDASGSPAAKPRGREGSSLPRSNRPQTLTLAPMAASSGAPWAERVRVVGTQIRNRFRVAPVDRRWLWPQADGRVATEAVRRWSDRVRTLLQRDRGADQSSSTSTEASPEAAAKPSSSPLKFYRKKVGKEVDGIEDSVIFRSLQALAVPLIGNACYVFMHGLNSVQIYGAEKLHQALQGRPKGKALLTVSNHVAAMDDPFVIASLLPPSVMLEAQKLRWTLCATDRCFTNPVLSTFFRSVKVLPVSRGDGIYQKGMDMALSKLNSGGWVHIFPEGSRSRDGGKTIAPAKRGVGRLVMDADSLPVVVPFVHTGMQDIMPVGKHIPRAGKRVIVVVGDPINFDDLLIENSDDTQLISRGTLYDKATQRIGQKLQELKVEVDRLAAQQQSELQNRNVSNDGYQLWQQVDWEGFGIGSSMLSSEPSGVQEPSKEAEPEPLLEVEQSVSPAPNATTSYGVAVPHWFQRHVDPSELMGFAARGLVKNRKFLEESYRELQEPGTLDARWWSQANNAGHRWSTA</sequence>
<dbReference type="PRINTS" id="PR00979">
    <property type="entry name" value="TAFAZZIN"/>
</dbReference>
<evidence type="ECO:0000256" key="10">
    <source>
        <dbReference type="ARBA" id="ARBA00024323"/>
    </source>
</evidence>
<evidence type="ECO:0000256" key="7">
    <source>
        <dbReference type="ARBA" id="ARBA00023128"/>
    </source>
</evidence>
<keyword evidence="7" id="KW-0496">Mitochondrion</keyword>
<evidence type="ECO:0000256" key="13">
    <source>
        <dbReference type="SAM" id="MobiDB-lite"/>
    </source>
</evidence>
<keyword evidence="9" id="KW-0012">Acyltransferase</keyword>
<dbReference type="InterPro" id="IPR000872">
    <property type="entry name" value="Tafazzin"/>
</dbReference>
<dbReference type="Pfam" id="PF01553">
    <property type="entry name" value="Acyltransferase"/>
    <property type="match status" value="1"/>
</dbReference>
<organism evidence="15 16">
    <name type="scientific">Paspalum notatum var. saurae</name>
    <dbReference type="NCBI Taxonomy" id="547442"/>
    <lineage>
        <taxon>Eukaryota</taxon>
        <taxon>Viridiplantae</taxon>
        <taxon>Streptophyta</taxon>
        <taxon>Embryophyta</taxon>
        <taxon>Tracheophyta</taxon>
        <taxon>Spermatophyta</taxon>
        <taxon>Magnoliopsida</taxon>
        <taxon>Liliopsida</taxon>
        <taxon>Poales</taxon>
        <taxon>Poaceae</taxon>
        <taxon>PACMAD clade</taxon>
        <taxon>Panicoideae</taxon>
        <taxon>Andropogonodae</taxon>
        <taxon>Paspaleae</taxon>
        <taxon>Paspalinae</taxon>
        <taxon>Paspalum</taxon>
    </lineage>
</organism>
<gene>
    <name evidence="15" type="ORF">U9M48_016615</name>
</gene>
<dbReference type="GO" id="GO:0008374">
    <property type="term" value="F:O-acyltransferase activity"/>
    <property type="evidence" value="ECO:0007669"/>
    <property type="project" value="TreeGrafter"/>
</dbReference>
<keyword evidence="16" id="KW-1185">Reference proteome</keyword>
<keyword evidence="3" id="KW-0808">Transferase</keyword>
<dbReference type="GO" id="GO:0005743">
    <property type="term" value="C:mitochondrial inner membrane"/>
    <property type="evidence" value="ECO:0007669"/>
    <property type="project" value="UniProtKB-SubCell"/>
</dbReference>
<dbReference type="EMBL" id="CP144748">
    <property type="protein sequence ID" value="WVZ67558.1"/>
    <property type="molecule type" value="Genomic_DNA"/>
</dbReference>
<feature type="coiled-coil region" evidence="12">
    <location>
        <begin position="376"/>
        <end position="403"/>
    </location>
</feature>
<dbReference type="PANTHER" id="PTHR12497:SF0">
    <property type="entry name" value="TAFAZZIN"/>
    <property type="match status" value="1"/>
</dbReference>
<protein>
    <recommendedName>
        <fullName evidence="14">Phospholipid/glycerol acyltransferase domain-containing protein</fullName>
    </recommendedName>
</protein>
<dbReference type="GO" id="GO:0006644">
    <property type="term" value="P:phospholipid metabolic process"/>
    <property type="evidence" value="ECO:0007669"/>
    <property type="project" value="InterPro"/>
</dbReference>